<dbReference type="EMBL" id="GBXM01105626">
    <property type="protein sequence ID" value="JAH02951.1"/>
    <property type="molecule type" value="Transcribed_RNA"/>
</dbReference>
<protein>
    <submittedName>
        <fullName evidence="1">Uncharacterized protein</fullName>
    </submittedName>
</protein>
<name>A0A0E9PEA8_ANGAN</name>
<organism evidence="1">
    <name type="scientific">Anguilla anguilla</name>
    <name type="common">European freshwater eel</name>
    <name type="synonym">Muraena anguilla</name>
    <dbReference type="NCBI Taxonomy" id="7936"/>
    <lineage>
        <taxon>Eukaryota</taxon>
        <taxon>Metazoa</taxon>
        <taxon>Chordata</taxon>
        <taxon>Craniata</taxon>
        <taxon>Vertebrata</taxon>
        <taxon>Euteleostomi</taxon>
        <taxon>Actinopterygii</taxon>
        <taxon>Neopterygii</taxon>
        <taxon>Teleostei</taxon>
        <taxon>Anguilliformes</taxon>
        <taxon>Anguillidae</taxon>
        <taxon>Anguilla</taxon>
    </lineage>
</organism>
<accession>A0A0E9PEA8</accession>
<reference evidence="1" key="1">
    <citation type="submission" date="2014-11" db="EMBL/GenBank/DDBJ databases">
        <authorList>
            <person name="Amaro Gonzalez C."/>
        </authorList>
    </citation>
    <scope>NUCLEOTIDE SEQUENCE</scope>
</reference>
<proteinExistence type="predicted"/>
<sequence>MRPSRFSFSGICFNSPSSCILQRSYSVNLNNMSA</sequence>
<dbReference type="AlphaFoldDB" id="A0A0E9PEA8"/>
<evidence type="ECO:0000313" key="1">
    <source>
        <dbReference type="EMBL" id="JAH02951.1"/>
    </source>
</evidence>
<reference evidence="1" key="2">
    <citation type="journal article" date="2015" name="Fish Shellfish Immunol.">
        <title>Early steps in the European eel (Anguilla anguilla)-Vibrio vulnificus interaction in the gills: Role of the RtxA13 toxin.</title>
        <authorList>
            <person name="Callol A."/>
            <person name="Pajuelo D."/>
            <person name="Ebbesson L."/>
            <person name="Teles M."/>
            <person name="MacKenzie S."/>
            <person name="Amaro C."/>
        </authorList>
    </citation>
    <scope>NUCLEOTIDE SEQUENCE</scope>
</reference>